<comment type="caution">
    <text evidence="2">The sequence shown here is derived from an EMBL/GenBank/DDBJ whole genome shotgun (WGS) entry which is preliminary data.</text>
</comment>
<organism evidence="2 3">
    <name type="scientific">Prorocentrum cordatum</name>
    <dbReference type="NCBI Taxonomy" id="2364126"/>
    <lineage>
        <taxon>Eukaryota</taxon>
        <taxon>Sar</taxon>
        <taxon>Alveolata</taxon>
        <taxon>Dinophyceae</taxon>
        <taxon>Prorocentrales</taxon>
        <taxon>Prorocentraceae</taxon>
        <taxon>Prorocentrum</taxon>
    </lineage>
</organism>
<feature type="domain" description="Amidase" evidence="1">
    <location>
        <begin position="1"/>
        <end position="253"/>
    </location>
</feature>
<name>A0ABN9QUY5_9DINO</name>
<evidence type="ECO:0000259" key="1">
    <source>
        <dbReference type="Pfam" id="PF01425"/>
    </source>
</evidence>
<protein>
    <recommendedName>
        <fullName evidence="1">Amidase domain-containing protein</fullName>
    </recommendedName>
</protein>
<dbReference type="InterPro" id="IPR036928">
    <property type="entry name" value="AS_sf"/>
</dbReference>
<accession>A0ABN9QUY5</accession>
<evidence type="ECO:0000313" key="2">
    <source>
        <dbReference type="EMBL" id="CAK0807947.1"/>
    </source>
</evidence>
<dbReference type="EMBL" id="CAUYUJ010004047">
    <property type="protein sequence ID" value="CAK0807947.1"/>
    <property type="molecule type" value="Genomic_DNA"/>
</dbReference>
<keyword evidence="3" id="KW-1185">Reference proteome</keyword>
<dbReference type="SUPFAM" id="SSF75304">
    <property type="entry name" value="Amidase signature (AS) enzymes"/>
    <property type="match status" value="1"/>
</dbReference>
<dbReference type="PANTHER" id="PTHR42678">
    <property type="entry name" value="AMIDASE"/>
    <property type="match status" value="1"/>
</dbReference>
<dbReference type="Gene3D" id="3.90.1300.10">
    <property type="entry name" value="Amidase signature (AS) domain"/>
    <property type="match status" value="1"/>
</dbReference>
<dbReference type="PANTHER" id="PTHR42678:SF34">
    <property type="entry name" value="OS04G0183300 PROTEIN"/>
    <property type="match status" value="1"/>
</dbReference>
<dbReference type="Pfam" id="PF01425">
    <property type="entry name" value="Amidase"/>
    <property type="match status" value="1"/>
</dbReference>
<dbReference type="Proteomes" id="UP001189429">
    <property type="component" value="Unassembled WGS sequence"/>
</dbReference>
<dbReference type="InterPro" id="IPR023631">
    <property type="entry name" value="Amidase_dom"/>
</dbReference>
<gene>
    <name evidence="2" type="ORF">PCOR1329_LOCUS13671</name>
</gene>
<reference evidence="2" key="1">
    <citation type="submission" date="2023-10" db="EMBL/GenBank/DDBJ databases">
        <authorList>
            <person name="Chen Y."/>
            <person name="Shah S."/>
            <person name="Dougan E. K."/>
            <person name="Thang M."/>
            <person name="Chan C."/>
        </authorList>
    </citation>
    <scope>NUCLEOTIDE SEQUENCE [LARGE SCALE GENOMIC DNA]</scope>
</reference>
<proteinExistence type="predicted"/>
<sequence>MARTVQDVAYLLTAMAGTDAQDPATAQADLHHRDYAASLDAGSLRGTRIGVARFICGGWDKAVQDKFEDALDRMRNAGAVLIEIGEFGGDLDAIGNKEFKVLLCELKDGLAAYLAEAAPAVEARSLAQVIDFNTRTADKEMPFFGQEHFLEADKTDGMKSEGYREARDSSQRAAGPEGIDRLLREHNVQALVAPTMSAPWTIDVVNGDHFGGAASTLPAVAGYPHLTVPMGQVHGLPVGVSFMGPAWSDAWLLSLGFSFEVHCPPRPMPRFATTLPEV</sequence>
<evidence type="ECO:0000313" key="3">
    <source>
        <dbReference type="Proteomes" id="UP001189429"/>
    </source>
</evidence>